<protein>
    <submittedName>
        <fullName evidence="3">Unannotated protein</fullName>
    </submittedName>
</protein>
<evidence type="ECO:0000313" key="3">
    <source>
        <dbReference type="EMBL" id="CAB4996124.1"/>
    </source>
</evidence>
<keyword evidence="1" id="KW-0472">Membrane</keyword>
<dbReference type="EMBL" id="CAEZXS010000203">
    <property type="protein sequence ID" value="CAB4710620.1"/>
    <property type="molecule type" value="Genomic_DNA"/>
</dbReference>
<sequence length="36" mass="3980">MGFNPHQKTRKSAWDYLFVASALLVAAGLLVWAFLG</sequence>
<dbReference type="AlphaFoldDB" id="A0A6J7P1Y8"/>
<organism evidence="3">
    <name type="scientific">freshwater metagenome</name>
    <dbReference type="NCBI Taxonomy" id="449393"/>
    <lineage>
        <taxon>unclassified sequences</taxon>
        <taxon>metagenomes</taxon>
        <taxon>ecological metagenomes</taxon>
    </lineage>
</organism>
<proteinExistence type="predicted"/>
<accession>A0A6J7P1Y8</accession>
<name>A0A6J7P1Y8_9ZZZZ</name>
<keyword evidence="1" id="KW-1133">Transmembrane helix</keyword>
<keyword evidence="1" id="KW-0812">Transmembrane</keyword>
<dbReference type="EMBL" id="CAFBOG010000238">
    <property type="protein sequence ID" value="CAB4996124.1"/>
    <property type="molecule type" value="Genomic_DNA"/>
</dbReference>
<feature type="transmembrane region" description="Helical" evidence="1">
    <location>
        <begin position="12"/>
        <end position="35"/>
    </location>
</feature>
<gene>
    <name evidence="2" type="ORF">UFOPK2582_01407</name>
    <name evidence="3" type="ORF">UFOPK3914_01872</name>
</gene>
<evidence type="ECO:0000256" key="1">
    <source>
        <dbReference type="SAM" id="Phobius"/>
    </source>
</evidence>
<reference evidence="3" key="1">
    <citation type="submission" date="2020-05" db="EMBL/GenBank/DDBJ databases">
        <authorList>
            <person name="Chiriac C."/>
            <person name="Salcher M."/>
            <person name="Ghai R."/>
            <person name="Kavagutti S V."/>
        </authorList>
    </citation>
    <scope>NUCLEOTIDE SEQUENCE</scope>
</reference>
<evidence type="ECO:0000313" key="2">
    <source>
        <dbReference type="EMBL" id="CAB4710620.1"/>
    </source>
</evidence>